<name>A0A0S4VI43_RALSL</name>
<evidence type="ECO:0000313" key="3">
    <source>
        <dbReference type="EMBL" id="CUV61018.1"/>
    </source>
</evidence>
<reference evidence="2" key="1">
    <citation type="submission" date="2015-10" db="EMBL/GenBank/DDBJ databases">
        <authorList>
            <person name="Gilbert D.G."/>
        </authorList>
    </citation>
    <scope>NUCLEOTIDE SEQUENCE</scope>
    <source>
        <strain evidence="2">Phyl III-seqv23</strain>
    </source>
</reference>
<dbReference type="EMBL" id="LN899823">
    <property type="protein sequence ID" value="CUV25753.1"/>
    <property type="molecule type" value="Genomic_DNA"/>
</dbReference>
<accession>A0A0S4VI43</accession>
<sequence>MGGQGPARQQDADDKFATNARLCCHGLPVAACGRRHRAGQRPTRCCRCAG</sequence>
<organism evidence="2">
    <name type="scientific">Ralstonia solanacearum</name>
    <name type="common">Pseudomonas solanacearum</name>
    <dbReference type="NCBI Taxonomy" id="305"/>
    <lineage>
        <taxon>Bacteria</taxon>
        <taxon>Pseudomonadati</taxon>
        <taxon>Pseudomonadota</taxon>
        <taxon>Betaproteobacteria</taxon>
        <taxon>Burkholderiales</taxon>
        <taxon>Burkholderiaceae</taxon>
        <taxon>Ralstonia</taxon>
        <taxon>Ralstonia solanacearum species complex</taxon>
    </lineage>
</organism>
<gene>
    <name evidence="3" type="ORF">RD1301_v1_1250014</name>
    <name evidence="1" type="ORF">RUN1744_v1_1090019</name>
    <name evidence="2" type="ORF">TD1301_v1_830019</name>
</gene>
<dbReference type="EMBL" id="LN899825">
    <property type="protein sequence ID" value="CUV34211.1"/>
    <property type="molecule type" value="Genomic_DNA"/>
</dbReference>
<evidence type="ECO:0000313" key="2">
    <source>
        <dbReference type="EMBL" id="CUV34211.1"/>
    </source>
</evidence>
<proteinExistence type="predicted"/>
<dbReference type="AlphaFoldDB" id="A0A0S4VI43"/>
<evidence type="ECO:0000313" key="1">
    <source>
        <dbReference type="EMBL" id="CUV25753.1"/>
    </source>
</evidence>
<dbReference type="EMBL" id="LN899822">
    <property type="protein sequence ID" value="CUV61018.1"/>
    <property type="molecule type" value="Genomic_DNA"/>
</dbReference>
<protein>
    <submittedName>
        <fullName evidence="2">Conserved hypothethical protein</fullName>
    </submittedName>
</protein>